<dbReference type="PANTHER" id="PTHR30582:SF2">
    <property type="entry name" value="L,D-TRANSPEPTIDASE YCIB-RELATED"/>
    <property type="match status" value="1"/>
</dbReference>
<keyword evidence="2" id="KW-0808">Transferase</keyword>
<dbReference type="CDD" id="cd16913">
    <property type="entry name" value="YkuD_like"/>
    <property type="match status" value="1"/>
</dbReference>
<name>A0A6L5X7G9_9FIRM</name>
<evidence type="ECO:0000256" key="4">
    <source>
        <dbReference type="ARBA" id="ARBA00022984"/>
    </source>
</evidence>
<dbReference type="GO" id="GO:0005576">
    <property type="term" value="C:extracellular region"/>
    <property type="evidence" value="ECO:0007669"/>
    <property type="project" value="TreeGrafter"/>
</dbReference>
<evidence type="ECO:0000256" key="6">
    <source>
        <dbReference type="PROSITE-ProRule" id="PRU01373"/>
    </source>
</evidence>
<dbReference type="EMBL" id="VULZ01000012">
    <property type="protein sequence ID" value="MSS15507.1"/>
    <property type="molecule type" value="Genomic_DNA"/>
</dbReference>
<dbReference type="GO" id="GO:0016740">
    <property type="term" value="F:transferase activity"/>
    <property type="evidence" value="ECO:0007669"/>
    <property type="project" value="UniProtKB-KW"/>
</dbReference>
<dbReference type="Proteomes" id="UP000481852">
    <property type="component" value="Unassembled WGS sequence"/>
</dbReference>
<dbReference type="Pfam" id="PF03734">
    <property type="entry name" value="YkuD"/>
    <property type="match status" value="1"/>
</dbReference>
<dbReference type="Gene3D" id="2.40.440.10">
    <property type="entry name" value="L,D-transpeptidase catalytic domain-like"/>
    <property type="match status" value="1"/>
</dbReference>
<dbReference type="GO" id="GO:0071555">
    <property type="term" value="P:cell wall organization"/>
    <property type="evidence" value="ECO:0007669"/>
    <property type="project" value="UniProtKB-UniRule"/>
</dbReference>
<evidence type="ECO:0000256" key="7">
    <source>
        <dbReference type="SAM" id="SignalP"/>
    </source>
</evidence>
<keyword evidence="4 6" id="KW-0573">Peptidoglycan synthesis</keyword>
<dbReference type="GO" id="GO:0018104">
    <property type="term" value="P:peptidoglycan-protein cross-linking"/>
    <property type="evidence" value="ECO:0007669"/>
    <property type="project" value="TreeGrafter"/>
</dbReference>
<evidence type="ECO:0000256" key="5">
    <source>
        <dbReference type="ARBA" id="ARBA00023316"/>
    </source>
</evidence>
<sequence length="237" mass="26955">MKKLHRLLLIMMTSFLLLVPADAAFAAKKSSVIRPGESLQQVRTLSWKATLLRNVRTKYGRFRAGTVVTVVRGGAKCVIRLKGHNYSISRQYLSFGQDLASVVTKGDYNKLTKTTYINSTAHKSKSRYLVWVSLDKQRVNIFRGKNKKWKLVKVFKCTTGRENSTPIGNFTIKAKYPSYGNLAYYMEFSGSGFHRWPGVGVESIGTHTQSHGCIRMTQSNIIWMYNNLPVGTRVWIY</sequence>
<evidence type="ECO:0000313" key="10">
    <source>
        <dbReference type="Proteomes" id="UP000481852"/>
    </source>
</evidence>
<accession>A0A6L5X7G9</accession>
<dbReference type="InterPro" id="IPR038063">
    <property type="entry name" value="Transpep_catalytic_dom"/>
</dbReference>
<feature type="active site" description="Proton donor/acceptor" evidence="6">
    <location>
        <position position="194"/>
    </location>
</feature>
<evidence type="ECO:0000313" key="9">
    <source>
        <dbReference type="EMBL" id="MSS15507.1"/>
    </source>
</evidence>
<feature type="chain" id="PRO_5038559724" evidence="7">
    <location>
        <begin position="24"/>
        <end position="237"/>
    </location>
</feature>
<dbReference type="InterPro" id="IPR005490">
    <property type="entry name" value="LD_TPept_cat_dom"/>
</dbReference>
<dbReference type="GO" id="GO:0008360">
    <property type="term" value="P:regulation of cell shape"/>
    <property type="evidence" value="ECO:0007669"/>
    <property type="project" value="UniProtKB-UniRule"/>
</dbReference>
<dbReference type="GO" id="GO:0071972">
    <property type="term" value="F:peptidoglycan L,D-transpeptidase activity"/>
    <property type="evidence" value="ECO:0007669"/>
    <property type="project" value="TreeGrafter"/>
</dbReference>
<organism evidence="9 10">
    <name type="scientific">Porcincola intestinalis</name>
    <dbReference type="NCBI Taxonomy" id="2606632"/>
    <lineage>
        <taxon>Bacteria</taxon>
        <taxon>Bacillati</taxon>
        <taxon>Bacillota</taxon>
        <taxon>Clostridia</taxon>
        <taxon>Lachnospirales</taxon>
        <taxon>Lachnospiraceae</taxon>
        <taxon>Porcincola</taxon>
    </lineage>
</organism>
<dbReference type="PANTHER" id="PTHR30582">
    <property type="entry name" value="L,D-TRANSPEPTIDASE"/>
    <property type="match status" value="1"/>
</dbReference>
<dbReference type="PROSITE" id="PS52029">
    <property type="entry name" value="LD_TPASE"/>
    <property type="match status" value="1"/>
</dbReference>
<feature type="domain" description="L,D-TPase catalytic" evidence="8">
    <location>
        <begin position="128"/>
        <end position="237"/>
    </location>
</feature>
<keyword evidence="10" id="KW-1185">Reference proteome</keyword>
<dbReference type="SUPFAM" id="SSF141523">
    <property type="entry name" value="L,D-transpeptidase catalytic domain-like"/>
    <property type="match status" value="1"/>
</dbReference>
<dbReference type="AlphaFoldDB" id="A0A6L5X7G9"/>
<proteinExistence type="predicted"/>
<reference evidence="9 10" key="1">
    <citation type="submission" date="2019-08" db="EMBL/GenBank/DDBJ databases">
        <title>In-depth cultivation of the pig gut microbiome towards novel bacterial diversity and tailored functional studies.</title>
        <authorList>
            <person name="Wylensek D."/>
            <person name="Hitch T.C.A."/>
            <person name="Clavel T."/>
        </authorList>
    </citation>
    <scope>NUCLEOTIDE SEQUENCE [LARGE SCALE GENOMIC DNA]</scope>
    <source>
        <strain evidence="9 10">Oil+RF-744-WCA-WT-11</strain>
    </source>
</reference>
<comment type="pathway">
    <text evidence="1 6">Cell wall biogenesis; peptidoglycan biosynthesis.</text>
</comment>
<feature type="active site" description="Nucleophile" evidence="6">
    <location>
        <position position="213"/>
    </location>
</feature>
<comment type="caution">
    <text evidence="9">The sequence shown here is derived from an EMBL/GenBank/DDBJ whole genome shotgun (WGS) entry which is preliminary data.</text>
</comment>
<feature type="signal peptide" evidence="7">
    <location>
        <begin position="1"/>
        <end position="23"/>
    </location>
</feature>
<dbReference type="InterPro" id="IPR050979">
    <property type="entry name" value="LD-transpeptidase"/>
</dbReference>
<keyword evidence="3 6" id="KW-0133">Cell shape</keyword>
<dbReference type="RefSeq" id="WP_154526429.1">
    <property type="nucleotide sequence ID" value="NZ_JAQYJL010000010.1"/>
</dbReference>
<evidence type="ECO:0000256" key="3">
    <source>
        <dbReference type="ARBA" id="ARBA00022960"/>
    </source>
</evidence>
<dbReference type="UniPathway" id="UPA00219"/>
<gene>
    <name evidence="9" type="ORF">FYJ35_10740</name>
</gene>
<keyword evidence="5 6" id="KW-0961">Cell wall biogenesis/degradation</keyword>
<keyword evidence="7" id="KW-0732">Signal</keyword>
<evidence type="ECO:0000259" key="8">
    <source>
        <dbReference type="PROSITE" id="PS52029"/>
    </source>
</evidence>
<protein>
    <submittedName>
        <fullName evidence="9">L,D-transpeptidase</fullName>
    </submittedName>
</protein>
<evidence type="ECO:0000256" key="2">
    <source>
        <dbReference type="ARBA" id="ARBA00022679"/>
    </source>
</evidence>
<evidence type="ECO:0000256" key="1">
    <source>
        <dbReference type="ARBA" id="ARBA00004752"/>
    </source>
</evidence>